<evidence type="ECO:0000256" key="4">
    <source>
        <dbReference type="ARBA" id="ARBA00022989"/>
    </source>
</evidence>
<evidence type="ECO:0000313" key="10">
    <source>
        <dbReference type="EMBL" id="KAK0390084.1"/>
    </source>
</evidence>
<evidence type="ECO:0000256" key="8">
    <source>
        <dbReference type="SAM" id="MobiDB-lite"/>
    </source>
</evidence>
<dbReference type="PANTHER" id="PTHR47567">
    <property type="entry name" value="MITOCHONDRIAL SUBSTRATE/SOLUTE CARRIER"/>
    <property type="match status" value="1"/>
</dbReference>
<dbReference type="Proteomes" id="UP001175261">
    <property type="component" value="Unassembled WGS sequence"/>
</dbReference>
<evidence type="ECO:0000256" key="1">
    <source>
        <dbReference type="ARBA" id="ARBA00004141"/>
    </source>
</evidence>
<organism evidence="10 11">
    <name type="scientific">Sarocladium strictum</name>
    <name type="common">Black bundle disease fungus</name>
    <name type="synonym">Acremonium strictum</name>
    <dbReference type="NCBI Taxonomy" id="5046"/>
    <lineage>
        <taxon>Eukaryota</taxon>
        <taxon>Fungi</taxon>
        <taxon>Dikarya</taxon>
        <taxon>Ascomycota</taxon>
        <taxon>Pezizomycotina</taxon>
        <taxon>Sordariomycetes</taxon>
        <taxon>Hypocreomycetidae</taxon>
        <taxon>Hypocreales</taxon>
        <taxon>Sarocladiaceae</taxon>
        <taxon>Sarocladium</taxon>
    </lineage>
</organism>
<evidence type="ECO:0000256" key="3">
    <source>
        <dbReference type="ARBA" id="ARBA00022792"/>
    </source>
</evidence>
<feature type="transmembrane region" description="Helical" evidence="9">
    <location>
        <begin position="95"/>
        <end position="113"/>
    </location>
</feature>
<sequence>MTNVTDSVVAESPPSHSRIQDEEAPLLEDESASLGHYSTVASESPAKHATSWYIWRIVWTLVAILILTVFVKGWIDAGRDVQFDLPTALKKALGGGLSGAAAMILQVFLLMPLRTIMNYQYRFGSSFTAASKTLYRDGGFPRYYQGIGAALIQGPVARFGDTAANAGILALLASNSYLKGLPAVIQTIFASLCAAAFRTILTPIDTLKTTLQAQGARGMPLLRDRIKRHGVTTLWWGAIATAGATFVGHYPWFATYNFLSGAIQEPPKRELPLWLARLALIGFAASVVSDLVSNSLRVVKTFRQVNDTQVSYSHAARLIIAEEGFVGFLGRGLKTRILANGLQSLLFSILWKLFLDLWEKSQ</sequence>
<evidence type="ECO:0000313" key="11">
    <source>
        <dbReference type="Proteomes" id="UP001175261"/>
    </source>
</evidence>
<dbReference type="InterPro" id="IPR023395">
    <property type="entry name" value="MCP_dom_sf"/>
</dbReference>
<keyword evidence="3" id="KW-0999">Mitochondrion inner membrane</keyword>
<dbReference type="GO" id="GO:0016020">
    <property type="term" value="C:membrane"/>
    <property type="evidence" value="ECO:0007669"/>
    <property type="project" value="UniProtKB-SubCell"/>
</dbReference>
<dbReference type="Gene3D" id="1.50.40.10">
    <property type="entry name" value="Mitochondrial carrier domain"/>
    <property type="match status" value="1"/>
</dbReference>
<name>A0AA39GPA6_SARSR</name>
<feature type="region of interest" description="Disordered" evidence="8">
    <location>
        <begin position="1"/>
        <end position="23"/>
    </location>
</feature>
<reference evidence="10" key="1">
    <citation type="submission" date="2022-10" db="EMBL/GenBank/DDBJ databases">
        <title>Determination and structural analysis of whole genome sequence of Sarocladium strictum F4-1.</title>
        <authorList>
            <person name="Hu L."/>
            <person name="Jiang Y."/>
        </authorList>
    </citation>
    <scope>NUCLEOTIDE SEQUENCE</scope>
    <source>
        <strain evidence="10">F4-1</strain>
    </source>
</reference>
<dbReference type="SUPFAM" id="SSF103506">
    <property type="entry name" value="Mitochondrial carrier"/>
    <property type="match status" value="1"/>
</dbReference>
<gene>
    <name evidence="10" type="ORF">NLU13_3657</name>
</gene>
<keyword evidence="11" id="KW-1185">Reference proteome</keyword>
<dbReference type="AlphaFoldDB" id="A0AA39GPA6"/>
<evidence type="ECO:0000256" key="6">
    <source>
        <dbReference type="PROSITE-ProRule" id="PRU00282"/>
    </source>
</evidence>
<dbReference type="PANTHER" id="PTHR47567:SF1">
    <property type="entry name" value="NAD-DEPENDENT EPIMERASE_DEHYDRATASE DOMAIN-CONTAINING PROTEIN"/>
    <property type="match status" value="1"/>
</dbReference>
<dbReference type="EMBL" id="JAPDFR010000002">
    <property type="protein sequence ID" value="KAK0390084.1"/>
    <property type="molecule type" value="Genomic_DNA"/>
</dbReference>
<feature type="transmembrane region" description="Helical" evidence="9">
    <location>
        <begin position="53"/>
        <end position="75"/>
    </location>
</feature>
<evidence type="ECO:0000256" key="9">
    <source>
        <dbReference type="SAM" id="Phobius"/>
    </source>
</evidence>
<dbReference type="Pfam" id="PF00153">
    <property type="entry name" value="Mito_carr"/>
    <property type="match status" value="2"/>
</dbReference>
<evidence type="ECO:0000256" key="5">
    <source>
        <dbReference type="ARBA" id="ARBA00023136"/>
    </source>
</evidence>
<protein>
    <recommendedName>
        <fullName evidence="12">Mitochondrial carrier</fullName>
    </recommendedName>
</protein>
<comment type="caution">
    <text evidence="10">The sequence shown here is derived from an EMBL/GenBank/DDBJ whole genome shotgun (WGS) entry which is preliminary data.</text>
</comment>
<dbReference type="InterPro" id="IPR018108">
    <property type="entry name" value="MCP_transmembrane"/>
</dbReference>
<feature type="transmembrane region" description="Helical" evidence="9">
    <location>
        <begin position="233"/>
        <end position="253"/>
    </location>
</feature>
<feature type="transmembrane region" description="Helical" evidence="9">
    <location>
        <begin position="273"/>
        <end position="293"/>
    </location>
</feature>
<proteinExistence type="inferred from homology"/>
<comment type="subcellular location">
    <subcellularLocation>
        <location evidence="1">Membrane</location>
        <topology evidence="1">Multi-pass membrane protein</topology>
    </subcellularLocation>
</comment>
<evidence type="ECO:0000256" key="7">
    <source>
        <dbReference type="RuleBase" id="RU000488"/>
    </source>
</evidence>
<keyword evidence="5 6" id="KW-0472">Membrane</keyword>
<evidence type="ECO:0008006" key="12">
    <source>
        <dbReference type="Google" id="ProtNLM"/>
    </source>
</evidence>
<keyword evidence="2 6" id="KW-0812">Transmembrane</keyword>
<keyword evidence="4 9" id="KW-1133">Transmembrane helix</keyword>
<dbReference type="PROSITE" id="PS50920">
    <property type="entry name" value="SOLCAR"/>
    <property type="match status" value="1"/>
</dbReference>
<feature type="repeat" description="Solcar" evidence="6">
    <location>
        <begin position="182"/>
        <end position="262"/>
    </location>
</feature>
<keyword evidence="7" id="KW-0813">Transport</keyword>
<accession>A0AA39GPA6</accession>
<keyword evidence="3" id="KW-0496">Mitochondrion</keyword>
<evidence type="ECO:0000256" key="2">
    <source>
        <dbReference type="ARBA" id="ARBA00022692"/>
    </source>
</evidence>
<comment type="similarity">
    <text evidence="7">Belongs to the mitochondrial carrier (TC 2.A.29) family.</text>
</comment>